<dbReference type="Proteomes" id="UP001497392">
    <property type="component" value="Unassembled WGS sequence"/>
</dbReference>
<reference evidence="1 2" key="1">
    <citation type="submission" date="2024-06" db="EMBL/GenBank/DDBJ databases">
        <authorList>
            <person name="Kraege A."/>
            <person name="Thomma B."/>
        </authorList>
    </citation>
    <scope>NUCLEOTIDE SEQUENCE [LARGE SCALE GENOMIC DNA]</scope>
</reference>
<accession>A0ABP1FQX1</accession>
<keyword evidence="2" id="KW-1185">Reference proteome</keyword>
<sequence length="104" mass="11940">MACKRLRDLQLSSHIYVKEYTSLQWLLKRSQHVKSINLLAEERPGGVNELRNLSMPLIEVSCNLQHLEELDLQPILNAPRPSRRSSKNGSRACYRVQAILDVCV</sequence>
<dbReference type="EMBL" id="CAXHTA020000002">
    <property type="protein sequence ID" value="CAL5219927.1"/>
    <property type="molecule type" value="Genomic_DNA"/>
</dbReference>
<evidence type="ECO:0000313" key="1">
    <source>
        <dbReference type="EMBL" id="CAL5219927.1"/>
    </source>
</evidence>
<evidence type="ECO:0000313" key="2">
    <source>
        <dbReference type="Proteomes" id="UP001497392"/>
    </source>
</evidence>
<organism evidence="1 2">
    <name type="scientific">Coccomyxa viridis</name>
    <dbReference type="NCBI Taxonomy" id="1274662"/>
    <lineage>
        <taxon>Eukaryota</taxon>
        <taxon>Viridiplantae</taxon>
        <taxon>Chlorophyta</taxon>
        <taxon>core chlorophytes</taxon>
        <taxon>Trebouxiophyceae</taxon>
        <taxon>Trebouxiophyceae incertae sedis</taxon>
        <taxon>Coccomyxaceae</taxon>
        <taxon>Coccomyxa</taxon>
    </lineage>
</organism>
<proteinExistence type="predicted"/>
<protein>
    <submittedName>
        <fullName evidence="1">G1858 protein</fullName>
    </submittedName>
</protein>
<comment type="caution">
    <text evidence="1">The sequence shown here is derived from an EMBL/GenBank/DDBJ whole genome shotgun (WGS) entry which is preliminary data.</text>
</comment>
<name>A0ABP1FQX1_9CHLO</name>
<gene>
    <name evidence="1" type="primary">g1858</name>
    <name evidence="1" type="ORF">VP750_LOCUS1586</name>
</gene>